<feature type="compositionally biased region" description="Polar residues" evidence="1">
    <location>
        <begin position="91"/>
        <end position="102"/>
    </location>
</feature>
<feature type="region of interest" description="Disordered" evidence="1">
    <location>
        <begin position="331"/>
        <end position="351"/>
    </location>
</feature>
<dbReference type="EMBL" id="CAJSTJ010000129">
    <property type="protein sequence ID" value="CAG7559140.1"/>
    <property type="molecule type" value="Genomic_DNA"/>
</dbReference>
<dbReference type="Proteomes" id="UP000693738">
    <property type="component" value="Unassembled WGS sequence"/>
</dbReference>
<feature type="region of interest" description="Disordered" evidence="1">
    <location>
        <begin position="615"/>
        <end position="676"/>
    </location>
</feature>
<feature type="region of interest" description="Disordered" evidence="1">
    <location>
        <begin position="728"/>
        <end position="805"/>
    </location>
</feature>
<comment type="caution">
    <text evidence="2">The sequence shown here is derived from an EMBL/GenBank/DDBJ whole genome shotgun (WGS) entry which is preliminary data.</text>
</comment>
<feature type="compositionally biased region" description="Acidic residues" evidence="1">
    <location>
        <begin position="331"/>
        <end position="340"/>
    </location>
</feature>
<gene>
    <name evidence="2" type="ORF">FEQUK3_LOCUS4831</name>
</gene>
<evidence type="ECO:0000313" key="3">
    <source>
        <dbReference type="Proteomes" id="UP000693738"/>
    </source>
</evidence>
<proteinExistence type="predicted"/>
<sequence>MDGSGNLGPSVNNSADLQVQGSENTDTNTMAPVHSNSADQPDDFGYFDVADFDVADLGLDNYLPEGFYDYEEHRGGDEQSVDEQPVDPLLQHSNYPYDSSQPDFVEEQPRQARRSLEQHQQPQESPLTVMCEFAQPQQPAQADRDLSAVPLQAPAQSYQPVQYQQPAQVHSRLYAASPQAPAQSYQLVQHQQPVQIQRGLSAPPNQAAGPPYLDPVSYGKAFNSGPYQPPSSYPEAGIEGNHDYNGPYMNPSNVNQTVRQPSYNMVFDPQVKIPRPIPGQCQYCGGYSSHFFPCHVPLQGLPDHALPQLQQQPQPQPQQQRLKRPFIFEDDDEIDDDDGEPPAKTAKTTKTISRRITRASKGKRTTKNAGKKVYPYLPWGQVAPWVTKGGFQLEYLPAGQLEEHILFGAEDLRDYLKECPRPVTIWLQNSPSKCKGRQEDADMKCRYAGCPTKYGTILHGWHRVAFDEFPGQTSDGSKDPFKMAGVMHLWCFEQCIDPYECFEKRQLVPDDRDLPHEATNRAAIDRDDYKGVVPVIKRWGRKRKEVGVTPVPYPLHEDTLSWTLCNYHIQHQTNARESCRKKRNALRPDDERKTIEIIMGDLSKYVARDKLSKLRTKRRHEQAKGLDIVTPPPTAQRREPSRVQREPLRQITSPVQRVAPPAEVNIQNPLKNLHNQPDKAIRTHASKSRVPSQTQEVIYVLDESADQNVSTPSHTVLASQDVFSPSSLFGSPSAGAPEPELPSPVVQDRKRKRNSGSSSPGIHKQPGVQMVMPTSGAGRSPRASAADAQPSPLRRSSRVIEKRTP</sequence>
<feature type="compositionally biased region" description="Low complexity" evidence="1">
    <location>
        <begin position="775"/>
        <end position="788"/>
    </location>
</feature>
<evidence type="ECO:0000313" key="2">
    <source>
        <dbReference type="EMBL" id="CAG7559140.1"/>
    </source>
</evidence>
<protein>
    <submittedName>
        <fullName evidence="2">Uncharacterized protein</fullName>
    </submittedName>
</protein>
<feature type="compositionally biased region" description="Polar residues" evidence="1">
    <location>
        <begin position="665"/>
        <end position="675"/>
    </location>
</feature>
<evidence type="ECO:0000256" key="1">
    <source>
        <dbReference type="SAM" id="MobiDB-lite"/>
    </source>
</evidence>
<feature type="compositionally biased region" description="Basic and acidic residues" evidence="1">
    <location>
        <begin position="636"/>
        <end position="648"/>
    </location>
</feature>
<feature type="compositionally biased region" description="Polar residues" evidence="1">
    <location>
        <begin position="7"/>
        <end position="39"/>
    </location>
</feature>
<feature type="region of interest" description="Disordered" evidence="1">
    <location>
        <begin position="1"/>
        <end position="46"/>
    </location>
</feature>
<feature type="region of interest" description="Disordered" evidence="1">
    <location>
        <begin position="219"/>
        <end position="256"/>
    </location>
</feature>
<feature type="compositionally biased region" description="Basic and acidic residues" evidence="1">
    <location>
        <begin position="107"/>
        <end position="117"/>
    </location>
</feature>
<reference evidence="2" key="1">
    <citation type="submission" date="2021-05" db="EMBL/GenBank/DDBJ databases">
        <authorList>
            <person name="Khan N."/>
        </authorList>
    </citation>
    <scope>NUCLEOTIDE SEQUENCE</scope>
</reference>
<organism evidence="2 3">
    <name type="scientific">Fusarium equiseti</name>
    <name type="common">Fusarium scirpi</name>
    <dbReference type="NCBI Taxonomy" id="61235"/>
    <lineage>
        <taxon>Eukaryota</taxon>
        <taxon>Fungi</taxon>
        <taxon>Dikarya</taxon>
        <taxon>Ascomycota</taxon>
        <taxon>Pezizomycotina</taxon>
        <taxon>Sordariomycetes</taxon>
        <taxon>Hypocreomycetidae</taxon>
        <taxon>Hypocreales</taxon>
        <taxon>Nectriaceae</taxon>
        <taxon>Fusarium</taxon>
        <taxon>Fusarium incarnatum-equiseti species complex</taxon>
    </lineage>
</organism>
<accession>A0A8J2IKN2</accession>
<dbReference type="AlphaFoldDB" id="A0A8J2IKN2"/>
<feature type="region of interest" description="Disordered" evidence="1">
    <location>
        <begin position="69"/>
        <end position="126"/>
    </location>
</feature>
<name>A0A8J2IKN2_FUSEQ</name>